<name>X1KS42_9ZZZZ</name>
<dbReference type="Pfam" id="PF07705">
    <property type="entry name" value="CARDB"/>
    <property type="match status" value="1"/>
</dbReference>
<protein>
    <recommendedName>
        <fullName evidence="1">CARDB domain-containing protein</fullName>
    </recommendedName>
</protein>
<proteinExistence type="predicted"/>
<dbReference type="EMBL" id="BARV01001178">
    <property type="protein sequence ID" value="GAH92949.1"/>
    <property type="molecule type" value="Genomic_DNA"/>
</dbReference>
<dbReference type="Gene3D" id="2.60.40.10">
    <property type="entry name" value="Immunoglobulins"/>
    <property type="match status" value="1"/>
</dbReference>
<dbReference type="AlphaFoldDB" id="X1KS42"/>
<gene>
    <name evidence="2" type="ORF">S06H3_03572</name>
</gene>
<feature type="domain" description="CARDB" evidence="1">
    <location>
        <begin position="40"/>
        <end position="148"/>
    </location>
</feature>
<accession>X1KS42</accession>
<evidence type="ECO:0000259" key="1">
    <source>
        <dbReference type="Pfam" id="PF07705"/>
    </source>
</evidence>
<comment type="caution">
    <text evidence="2">The sequence shown here is derived from an EMBL/GenBank/DDBJ whole genome shotgun (WGS) entry which is preliminary data.</text>
</comment>
<evidence type="ECO:0000313" key="2">
    <source>
        <dbReference type="EMBL" id="GAH92949.1"/>
    </source>
</evidence>
<reference evidence="2" key="1">
    <citation type="journal article" date="2014" name="Front. Microbiol.">
        <title>High frequency of phylogenetically diverse reductive dehalogenase-homologous genes in deep subseafloor sedimentary metagenomes.</title>
        <authorList>
            <person name="Kawai M."/>
            <person name="Futagami T."/>
            <person name="Toyoda A."/>
            <person name="Takaki Y."/>
            <person name="Nishi S."/>
            <person name="Hori S."/>
            <person name="Arai W."/>
            <person name="Tsubouchi T."/>
            <person name="Morono Y."/>
            <person name="Uchiyama I."/>
            <person name="Ito T."/>
            <person name="Fujiyama A."/>
            <person name="Inagaki F."/>
            <person name="Takami H."/>
        </authorList>
    </citation>
    <scope>NUCLEOTIDE SEQUENCE</scope>
    <source>
        <strain evidence="2">Expedition CK06-06</strain>
    </source>
</reference>
<organism evidence="2">
    <name type="scientific">marine sediment metagenome</name>
    <dbReference type="NCBI Taxonomy" id="412755"/>
    <lineage>
        <taxon>unclassified sequences</taxon>
        <taxon>metagenomes</taxon>
        <taxon>ecological metagenomes</taxon>
    </lineage>
</organism>
<dbReference type="InterPro" id="IPR013783">
    <property type="entry name" value="Ig-like_fold"/>
</dbReference>
<dbReference type="InterPro" id="IPR011635">
    <property type="entry name" value="CARDB"/>
</dbReference>
<sequence length="166" mass="17569">MDAGNYSSTITISAIGPTNISRIVPVSLSIRPQPVASALSDLTVTLVDAPSEGIVSQNISVTFVVENRGNDASGPFHSMVALSPKSKPWGTEMYLADITMDSIPPDDSKRVSVDVTVPPSLSSPSDYYVTVFADAFEKVLESNEGNNIGSTYPQTIAVSIPLKFST</sequence>